<dbReference type="Gene3D" id="1.10.3750.10">
    <property type="entry name" value="YhaI-like"/>
    <property type="match status" value="1"/>
</dbReference>
<dbReference type="InterPro" id="IPR015058">
    <property type="entry name" value="DUF1878"/>
</dbReference>
<comment type="caution">
    <text evidence="1">The sequence shown here is derived from an EMBL/GenBank/DDBJ whole genome shotgun (WGS) entry which is preliminary data.</text>
</comment>
<dbReference type="Proteomes" id="UP001312865">
    <property type="component" value="Unassembled WGS sequence"/>
</dbReference>
<protein>
    <submittedName>
        <fullName evidence="1">DUF1878 family protein</fullName>
    </submittedName>
</protein>
<dbReference type="RefSeq" id="WP_336585881.1">
    <property type="nucleotide sequence ID" value="NZ_JBBAXC010000003.1"/>
</dbReference>
<evidence type="ECO:0000313" key="2">
    <source>
        <dbReference type="Proteomes" id="UP001312865"/>
    </source>
</evidence>
<dbReference type="SUPFAM" id="SSF109915">
    <property type="entry name" value="Hypothetical protein YhaI"/>
    <property type="match status" value="1"/>
</dbReference>
<dbReference type="Pfam" id="PF08963">
    <property type="entry name" value="DUF1878"/>
    <property type="match status" value="1"/>
</dbReference>
<keyword evidence="2" id="KW-1185">Reference proteome</keyword>
<sequence>MDEIVKRIEMLEFHQQLMISMLNTNGREFDYLIIKKRLSKQEVDDFFMLCEEMNKKRETQKADQFVFYTPLFNEFKEKIHSNLPVEETINACLKQNIYSELMMLLKKNL</sequence>
<proteinExistence type="predicted"/>
<dbReference type="InterPro" id="IPR035945">
    <property type="entry name" value="YhaI-like_sf"/>
</dbReference>
<reference evidence="1 2" key="1">
    <citation type="journal article" date="2018" name="J. Microbiol.">
        <title>Bacillus spongiae sp. nov., isolated from sponge of Jeju Island.</title>
        <authorList>
            <person name="Lee G.E."/>
            <person name="Im W.T."/>
            <person name="Park J.S."/>
        </authorList>
    </citation>
    <scope>NUCLEOTIDE SEQUENCE [LARGE SCALE GENOMIC DNA]</scope>
    <source>
        <strain evidence="1 2">135PIL107-10</strain>
    </source>
</reference>
<gene>
    <name evidence="1" type="ORF">WAK64_05195</name>
</gene>
<organism evidence="1 2">
    <name type="scientific">Bacillus spongiae</name>
    <dbReference type="NCBI Taxonomy" id="2683610"/>
    <lineage>
        <taxon>Bacteria</taxon>
        <taxon>Bacillati</taxon>
        <taxon>Bacillota</taxon>
        <taxon>Bacilli</taxon>
        <taxon>Bacillales</taxon>
        <taxon>Bacillaceae</taxon>
        <taxon>Bacillus</taxon>
    </lineage>
</organism>
<evidence type="ECO:0000313" key="1">
    <source>
        <dbReference type="EMBL" id="MEI5906449.1"/>
    </source>
</evidence>
<name>A0ABU8HBA6_9BACI</name>
<accession>A0ABU8HBA6</accession>
<dbReference type="EMBL" id="JBBAXC010000003">
    <property type="protein sequence ID" value="MEI5906449.1"/>
    <property type="molecule type" value="Genomic_DNA"/>
</dbReference>